<evidence type="ECO:0000256" key="12">
    <source>
        <dbReference type="ARBA" id="ARBA00049091"/>
    </source>
</evidence>
<evidence type="ECO:0000313" key="16">
    <source>
        <dbReference type="EMBL" id="NMW93706.1"/>
    </source>
</evidence>
<evidence type="ECO:0000259" key="14">
    <source>
        <dbReference type="PROSITE" id="PS51352"/>
    </source>
</evidence>
<dbReference type="InterPro" id="IPR050924">
    <property type="entry name" value="Peroxiredoxin_BCP/PrxQ"/>
</dbReference>
<accession>A0A2J9KQ08</accession>
<dbReference type="Proteomes" id="UP000255284">
    <property type="component" value="Unassembled WGS sequence"/>
</dbReference>
<dbReference type="PANTHER" id="PTHR42801:SF4">
    <property type="entry name" value="AHPC_TSA FAMILY PROTEIN"/>
    <property type="match status" value="1"/>
</dbReference>
<dbReference type="EMBL" id="UGGQ01000006">
    <property type="protein sequence ID" value="STO15702.1"/>
    <property type="molecule type" value="Genomic_DNA"/>
</dbReference>
<dbReference type="GO" id="GO:0034599">
    <property type="term" value="P:cellular response to oxidative stress"/>
    <property type="evidence" value="ECO:0007669"/>
    <property type="project" value="TreeGrafter"/>
</dbReference>
<name>A0A2J9KQ08_9ACTO</name>
<sequence length="157" mass="17019">MARLEAGQVAPDFHVETTQGQVSLQDLLAKCDKGVVVYFYPRASTPGCTKEACDFRDSLPSLLGAGYQVIGISPDKTPALEKFRDKQGLAFPLGSDPEKTVLEAWGAWGEKKLYGKITRGVIRSTIVVGKDGHVMLAKYGVKATGHVARLRRDLGLD</sequence>
<dbReference type="PANTHER" id="PTHR42801">
    <property type="entry name" value="THIOREDOXIN-DEPENDENT PEROXIDE REDUCTASE"/>
    <property type="match status" value="1"/>
</dbReference>
<dbReference type="CDD" id="cd03017">
    <property type="entry name" value="PRX_BCP"/>
    <property type="match status" value="1"/>
</dbReference>
<dbReference type="GeneID" id="61167492"/>
<dbReference type="Gene3D" id="3.40.30.10">
    <property type="entry name" value="Glutaredoxin"/>
    <property type="match status" value="1"/>
</dbReference>
<dbReference type="Proteomes" id="UP000582487">
    <property type="component" value="Unassembled WGS sequence"/>
</dbReference>
<keyword evidence="8" id="KW-0676">Redox-active center</keyword>
<keyword evidence="6 17" id="KW-0560">Oxidoreductase</keyword>
<keyword evidence="5" id="KW-0049">Antioxidant</keyword>
<dbReference type="InterPro" id="IPR000866">
    <property type="entry name" value="AhpC/TSA"/>
</dbReference>
<gene>
    <name evidence="17" type="primary">bcp</name>
    <name evidence="16" type="ORF">HHJ74_08400</name>
    <name evidence="15" type="ORF">HHJ78_04975</name>
    <name evidence="17" type="ORF">NCTC11819_00244</name>
</gene>
<evidence type="ECO:0000256" key="2">
    <source>
        <dbReference type="ARBA" id="ARBA00011245"/>
    </source>
</evidence>
<evidence type="ECO:0000256" key="1">
    <source>
        <dbReference type="ARBA" id="ARBA00003330"/>
    </source>
</evidence>
<comment type="function">
    <text evidence="1">Thiol-specific peroxidase that catalyzes the reduction of hydrogen peroxide and organic hydroperoxides to water and alcohols, respectively. Plays a role in cell protection against oxidative stress by detoxifying peroxides and as sensor of hydrogen peroxide-mediated signaling events.</text>
</comment>
<comment type="caution">
    <text evidence="17">The sequence shown here is derived from an EMBL/GenBank/DDBJ whole genome shotgun (WGS) entry which is preliminary data.</text>
</comment>
<dbReference type="GO" id="GO:0045454">
    <property type="term" value="P:cell redox homeostasis"/>
    <property type="evidence" value="ECO:0007669"/>
    <property type="project" value="TreeGrafter"/>
</dbReference>
<evidence type="ECO:0000256" key="4">
    <source>
        <dbReference type="ARBA" id="ARBA00022559"/>
    </source>
</evidence>
<comment type="similarity">
    <text evidence="10">Belongs to the peroxiredoxin family. BCP/PrxQ subfamily.</text>
</comment>
<dbReference type="Proteomes" id="UP000578252">
    <property type="component" value="Unassembled WGS sequence"/>
</dbReference>
<evidence type="ECO:0000313" key="20">
    <source>
        <dbReference type="Proteomes" id="UP000582487"/>
    </source>
</evidence>
<comment type="subunit">
    <text evidence="2">Monomer.</text>
</comment>
<dbReference type="InterPro" id="IPR036249">
    <property type="entry name" value="Thioredoxin-like_sf"/>
</dbReference>
<dbReference type="Pfam" id="PF00578">
    <property type="entry name" value="AhpC-TSA"/>
    <property type="match status" value="1"/>
</dbReference>
<dbReference type="InterPro" id="IPR013766">
    <property type="entry name" value="Thioredoxin_domain"/>
</dbReference>
<keyword evidence="4 17" id="KW-0575">Peroxidase</keyword>
<reference evidence="19 20" key="2">
    <citation type="submission" date="2020-04" db="EMBL/GenBank/DDBJ databases">
        <title>Antimicrobial susceptibility and clonality of vaginal-derived multi-drug resistant Mobiluncus isolates in China.</title>
        <authorList>
            <person name="Zhang X."/>
        </authorList>
    </citation>
    <scope>NUCLEOTIDE SEQUENCE [LARGE SCALE GENOMIC DNA]</scope>
    <source>
        <strain evidence="15 19">13</strain>
        <strain evidence="16 20">7</strain>
    </source>
</reference>
<dbReference type="GO" id="GO:0005737">
    <property type="term" value="C:cytoplasm"/>
    <property type="evidence" value="ECO:0007669"/>
    <property type="project" value="TreeGrafter"/>
</dbReference>
<evidence type="ECO:0000256" key="9">
    <source>
        <dbReference type="ARBA" id="ARBA00032824"/>
    </source>
</evidence>
<dbReference type="AlphaFoldDB" id="A0A2J9KQ08"/>
<dbReference type="PROSITE" id="PS51352">
    <property type="entry name" value="THIOREDOXIN_2"/>
    <property type="match status" value="1"/>
</dbReference>
<evidence type="ECO:0000313" key="19">
    <source>
        <dbReference type="Proteomes" id="UP000578252"/>
    </source>
</evidence>
<dbReference type="GO" id="GO:0008379">
    <property type="term" value="F:thioredoxin peroxidase activity"/>
    <property type="evidence" value="ECO:0007669"/>
    <property type="project" value="TreeGrafter"/>
</dbReference>
<dbReference type="InterPro" id="IPR024706">
    <property type="entry name" value="Peroxiredoxin_AhpC-typ"/>
</dbReference>
<comment type="catalytic activity">
    <reaction evidence="12">
        <text>a hydroperoxide + [thioredoxin]-dithiol = an alcohol + [thioredoxin]-disulfide + H2O</text>
        <dbReference type="Rhea" id="RHEA:62620"/>
        <dbReference type="Rhea" id="RHEA-COMP:10698"/>
        <dbReference type="Rhea" id="RHEA-COMP:10700"/>
        <dbReference type="ChEBI" id="CHEBI:15377"/>
        <dbReference type="ChEBI" id="CHEBI:29950"/>
        <dbReference type="ChEBI" id="CHEBI:30879"/>
        <dbReference type="ChEBI" id="CHEBI:35924"/>
        <dbReference type="ChEBI" id="CHEBI:50058"/>
        <dbReference type="EC" id="1.11.1.24"/>
    </reaction>
</comment>
<evidence type="ECO:0000313" key="15">
    <source>
        <dbReference type="EMBL" id="NMW64898.1"/>
    </source>
</evidence>
<evidence type="ECO:0000313" key="18">
    <source>
        <dbReference type="Proteomes" id="UP000255284"/>
    </source>
</evidence>
<feature type="active site" description="Cysteine sulfenic acid (-SOH) intermediate; for peroxidase activity" evidence="13">
    <location>
        <position position="48"/>
    </location>
</feature>
<keyword evidence="7" id="KW-1015">Disulfide bond</keyword>
<evidence type="ECO:0000256" key="13">
    <source>
        <dbReference type="PIRSR" id="PIRSR000239-1"/>
    </source>
</evidence>
<dbReference type="RefSeq" id="WP_004012843.1">
    <property type="nucleotide sequence ID" value="NZ_CAMPNB010000006.1"/>
</dbReference>
<evidence type="ECO:0000256" key="8">
    <source>
        <dbReference type="ARBA" id="ARBA00023284"/>
    </source>
</evidence>
<evidence type="ECO:0000256" key="5">
    <source>
        <dbReference type="ARBA" id="ARBA00022862"/>
    </source>
</evidence>
<evidence type="ECO:0000256" key="10">
    <source>
        <dbReference type="ARBA" id="ARBA00038489"/>
    </source>
</evidence>
<dbReference type="PIRSF" id="PIRSF000239">
    <property type="entry name" value="AHPC"/>
    <property type="match status" value="1"/>
</dbReference>
<proteinExistence type="inferred from homology"/>
<dbReference type="EMBL" id="JABCUR010000003">
    <property type="protein sequence ID" value="NMW64898.1"/>
    <property type="molecule type" value="Genomic_DNA"/>
</dbReference>
<dbReference type="EMBL" id="JABCUV010000009">
    <property type="protein sequence ID" value="NMW93706.1"/>
    <property type="molecule type" value="Genomic_DNA"/>
</dbReference>
<dbReference type="EC" id="1.11.1.24" evidence="3"/>
<evidence type="ECO:0000256" key="3">
    <source>
        <dbReference type="ARBA" id="ARBA00013017"/>
    </source>
</evidence>
<evidence type="ECO:0000256" key="11">
    <source>
        <dbReference type="ARBA" id="ARBA00041373"/>
    </source>
</evidence>
<dbReference type="OrthoDB" id="9812811at2"/>
<organism evidence="17 18">
    <name type="scientific">Mobiluncus mulieris</name>
    <dbReference type="NCBI Taxonomy" id="2052"/>
    <lineage>
        <taxon>Bacteria</taxon>
        <taxon>Bacillati</taxon>
        <taxon>Actinomycetota</taxon>
        <taxon>Actinomycetes</taxon>
        <taxon>Actinomycetales</taxon>
        <taxon>Actinomycetaceae</taxon>
        <taxon>Mobiluncus</taxon>
    </lineage>
</organism>
<evidence type="ECO:0000256" key="7">
    <source>
        <dbReference type="ARBA" id="ARBA00023157"/>
    </source>
</evidence>
<dbReference type="SUPFAM" id="SSF52833">
    <property type="entry name" value="Thioredoxin-like"/>
    <property type="match status" value="1"/>
</dbReference>
<feature type="domain" description="Thioredoxin" evidence="14">
    <location>
        <begin position="4"/>
        <end position="157"/>
    </location>
</feature>
<evidence type="ECO:0000313" key="17">
    <source>
        <dbReference type="EMBL" id="STO15702.1"/>
    </source>
</evidence>
<evidence type="ECO:0000256" key="6">
    <source>
        <dbReference type="ARBA" id="ARBA00023002"/>
    </source>
</evidence>
<dbReference type="FunFam" id="3.40.30.10:FF:000007">
    <property type="entry name" value="Thioredoxin-dependent thiol peroxidase"/>
    <property type="match status" value="1"/>
</dbReference>
<reference evidence="17 18" key="1">
    <citation type="submission" date="2018-06" db="EMBL/GenBank/DDBJ databases">
        <authorList>
            <consortium name="Pathogen Informatics"/>
            <person name="Doyle S."/>
        </authorList>
    </citation>
    <scope>NUCLEOTIDE SEQUENCE [LARGE SCALE GENOMIC DNA]</scope>
    <source>
        <strain evidence="17 18">NCTC11819</strain>
    </source>
</reference>
<protein>
    <recommendedName>
        <fullName evidence="3">thioredoxin-dependent peroxiredoxin</fullName>
        <ecNumber evidence="3">1.11.1.24</ecNumber>
    </recommendedName>
    <alternativeName>
        <fullName evidence="11">Bacterioferritin comigratory protein</fullName>
    </alternativeName>
    <alternativeName>
        <fullName evidence="9">Thioredoxin peroxidase</fullName>
    </alternativeName>
</protein>